<reference evidence="2" key="1">
    <citation type="journal article" date="2014" name="Int. J. Syst. Evol. Microbiol.">
        <title>Complete genome sequence of Corynebacterium casei LMG S-19264T (=DSM 44701T), isolated from a smear-ripened cheese.</title>
        <authorList>
            <consortium name="US DOE Joint Genome Institute (JGI-PGF)"/>
            <person name="Walter F."/>
            <person name="Albersmeier A."/>
            <person name="Kalinowski J."/>
            <person name="Ruckert C."/>
        </authorList>
    </citation>
    <scope>NUCLEOTIDE SEQUENCE</scope>
    <source>
        <strain evidence="2">KCTC 12368</strain>
    </source>
</reference>
<dbReference type="Proteomes" id="UP000619457">
    <property type="component" value="Unassembled WGS sequence"/>
</dbReference>
<sequence length="373" mass="41907">MKNTRQANRFPAYLLRILVSCLLVLISIATTSQAQSGKNLSWNEAQRQKGEWFGSAEALRIADNVLLFQNNNGGWNKNIDMAKVLDQADKKKLSADKSKEIGTTIDNGATTSQMNYLAKVYQASKEKKYQQALVKGIDYLLAAQYDNGGWPQYYPLRKGYYTHITYNDNAMIAVMLSLKSIAEGSAPYDFVDQDRRDQASLALQKGLQIIVQTQVEIAGKKTIWCAQHDEQSLAPAKARAYELPSLSSAESVGIVKFLMGLDQPDQQVIEAIESAVAWFGSHAIRGKKVVKIKDESLAKGYDLVIEDDANAGPLWARFYDLKEQEPMFVGRDGIPKKQLSEIEYERRVGYSYIGNYAEKLLEVEYPAWKAKVY</sequence>
<dbReference type="AlphaFoldDB" id="A0A918UMV3"/>
<keyword evidence="2" id="KW-0456">Lyase</keyword>
<comment type="caution">
    <text evidence="2">The sequence shown here is derived from an EMBL/GenBank/DDBJ whole genome shotgun (WGS) entry which is preliminary data.</text>
</comment>
<dbReference type="GO" id="GO:0016829">
    <property type="term" value="F:lyase activity"/>
    <property type="evidence" value="ECO:0007669"/>
    <property type="project" value="UniProtKB-KW"/>
</dbReference>
<evidence type="ECO:0000313" key="2">
    <source>
        <dbReference type="EMBL" id="GGZ21412.1"/>
    </source>
</evidence>
<name>A0A918UMV3_9BACT</name>
<dbReference type="Pfam" id="PF09492">
    <property type="entry name" value="Pec_lyase"/>
    <property type="match status" value="1"/>
</dbReference>
<accession>A0A918UMV3</accession>
<organism evidence="2 3">
    <name type="scientific">Echinicola pacifica</name>
    <dbReference type="NCBI Taxonomy" id="346377"/>
    <lineage>
        <taxon>Bacteria</taxon>
        <taxon>Pseudomonadati</taxon>
        <taxon>Bacteroidota</taxon>
        <taxon>Cytophagia</taxon>
        <taxon>Cytophagales</taxon>
        <taxon>Cyclobacteriaceae</taxon>
        <taxon>Echinicola</taxon>
    </lineage>
</organism>
<dbReference type="SUPFAM" id="SSF81853">
    <property type="entry name" value="Family 10 polysaccharide lyase"/>
    <property type="match status" value="1"/>
</dbReference>
<feature type="chain" id="PRO_5037456341" evidence="1">
    <location>
        <begin position="35"/>
        <end position="373"/>
    </location>
</feature>
<dbReference type="Gene3D" id="1.50.10.20">
    <property type="match status" value="1"/>
</dbReference>
<keyword evidence="1" id="KW-0732">Signal</keyword>
<protein>
    <submittedName>
        <fullName evidence="2">Pectate lyase</fullName>
    </submittedName>
</protein>
<dbReference type="NCBIfam" id="TIGR02474">
    <property type="entry name" value="pec_lyase"/>
    <property type="match status" value="1"/>
</dbReference>
<dbReference type="RefSeq" id="WP_018472195.1">
    <property type="nucleotide sequence ID" value="NZ_BMWX01000002.1"/>
</dbReference>
<feature type="signal peptide" evidence="1">
    <location>
        <begin position="1"/>
        <end position="34"/>
    </location>
</feature>
<dbReference type="InterPro" id="IPR012669">
    <property type="entry name" value="Pectate_lyase"/>
</dbReference>
<keyword evidence="3" id="KW-1185">Reference proteome</keyword>
<evidence type="ECO:0000256" key="1">
    <source>
        <dbReference type="SAM" id="SignalP"/>
    </source>
</evidence>
<proteinExistence type="predicted"/>
<dbReference type="EMBL" id="BMWX01000002">
    <property type="protein sequence ID" value="GGZ21412.1"/>
    <property type="molecule type" value="Genomic_DNA"/>
</dbReference>
<reference evidence="2" key="2">
    <citation type="submission" date="2020-09" db="EMBL/GenBank/DDBJ databases">
        <authorList>
            <person name="Sun Q."/>
            <person name="Kim S."/>
        </authorList>
    </citation>
    <scope>NUCLEOTIDE SEQUENCE</scope>
    <source>
        <strain evidence="2">KCTC 12368</strain>
    </source>
</reference>
<evidence type="ECO:0000313" key="3">
    <source>
        <dbReference type="Proteomes" id="UP000619457"/>
    </source>
</evidence>
<gene>
    <name evidence="2" type="ORF">GCM10007049_12600</name>
</gene>